<proteinExistence type="inferred from homology"/>
<keyword evidence="4" id="KW-0472">Membrane</keyword>
<comment type="caution">
    <text evidence="6">The sequence shown here is derived from an EMBL/GenBank/DDBJ whole genome shotgun (WGS) entry which is preliminary data.</text>
</comment>
<accession>A0A834LYA2</accession>
<dbReference type="CDD" id="cd15800">
    <property type="entry name" value="PMEI-like_2"/>
    <property type="match status" value="1"/>
</dbReference>
<dbReference type="InterPro" id="IPR052421">
    <property type="entry name" value="PCW_Enzyme_Inhibitor"/>
</dbReference>
<keyword evidence="2" id="KW-1015">Disulfide bond</keyword>
<name>A0A834LYA2_RHOSS</name>
<dbReference type="AlphaFoldDB" id="A0A834LYA2"/>
<evidence type="ECO:0000256" key="3">
    <source>
        <dbReference type="ARBA" id="ARBA00038471"/>
    </source>
</evidence>
<feature type="domain" description="Pectinesterase inhibitor" evidence="5">
    <location>
        <begin position="144"/>
        <end position="293"/>
    </location>
</feature>
<evidence type="ECO:0000256" key="2">
    <source>
        <dbReference type="ARBA" id="ARBA00023157"/>
    </source>
</evidence>
<evidence type="ECO:0000313" key="6">
    <source>
        <dbReference type="EMBL" id="KAF7152610.1"/>
    </source>
</evidence>
<reference evidence="6" key="1">
    <citation type="submission" date="2019-11" db="EMBL/GenBank/DDBJ databases">
        <authorList>
            <person name="Liu Y."/>
            <person name="Hou J."/>
            <person name="Li T.-Q."/>
            <person name="Guan C.-H."/>
            <person name="Wu X."/>
            <person name="Wu H.-Z."/>
            <person name="Ling F."/>
            <person name="Zhang R."/>
            <person name="Shi X.-G."/>
            <person name="Ren J.-P."/>
            <person name="Chen E.-F."/>
            <person name="Sun J.-M."/>
        </authorList>
    </citation>
    <scope>NUCLEOTIDE SEQUENCE</scope>
    <source>
        <strain evidence="6">Adult_tree_wgs_1</strain>
        <tissue evidence="6">Leaves</tissue>
    </source>
</reference>
<keyword evidence="1" id="KW-0732">Signal</keyword>
<organism evidence="6 7">
    <name type="scientific">Rhododendron simsii</name>
    <name type="common">Sims's rhododendron</name>
    <dbReference type="NCBI Taxonomy" id="118357"/>
    <lineage>
        <taxon>Eukaryota</taxon>
        <taxon>Viridiplantae</taxon>
        <taxon>Streptophyta</taxon>
        <taxon>Embryophyta</taxon>
        <taxon>Tracheophyta</taxon>
        <taxon>Spermatophyta</taxon>
        <taxon>Magnoliopsida</taxon>
        <taxon>eudicotyledons</taxon>
        <taxon>Gunneridae</taxon>
        <taxon>Pentapetalae</taxon>
        <taxon>asterids</taxon>
        <taxon>Ericales</taxon>
        <taxon>Ericaceae</taxon>
        <taxon>Ericoideae</taxon>
        <taxon>Rhodoreae</taxon>
        <taxon>Rhododendron</taxon>
    </lineage>
</organism>
<dbReference type="Gene3D" id="1.20.140.40">
    <property type="entry name" value="Invertase/pectin methylesterase inhibitor family protein"/>
    <property type="match status" value="1"/>
</dbReference>
<evidence type="ECO:0000256" key="1">
    <source>
        <dbReference type="ARBA" id="ARBA00022729"/>
    </source>
</evidence>
<dbReference type="InterPro" id="IPR006501">
    <property type="entry name" value="Pectinesterase_inhib_dom"/>
</dbReference>
<dbReference type="EMBL" id="WJXA01000001">
    <property type="protein sequence ID" value="KAF7152610.1"/>
    <property type="molecule type" value="Genomic_DNA"/>
</dbReference>
<comment type="similarity">
    <text evidence="3">Belongs to the PMEI family.</text>
</comment>
<feature type="transmembrane region" description="Helical" evidence="4">
    <location>
        <begin position="98"/>
        <end position="117"/>
    </location>
</feature>
<dbReference type="Pfam" id="PF04043">
    <property type="entry name" value="PMEI"/>
    <property type="match status" value="1"/>
</dbReference>
<dbReference type="SMART" id="SM00856">
    <property type="entry name" value="PMEI"/>
    <property type="match status" value="1"/>
</dbReference>
<dbReference type="PANTHER" id="PTHR36710:SF18">
    <property type="entry name" value="PECTINESTERASE INHIBITOR 5-RELATED"/>
    <property type="match status" value="1"/>
</dbReference>
<sequence length="302" mass="31808">MFSILNSQGVVLSTAMGVSGIVILLALCLQKRSFGWNQRRRRVGVGRVGYGWASGGGLREGWGVHGSNIGHWVYSSPPPSLPCLLAVGEDLKMAMTNCVVVIVASISCLVISFPGAATATANPLPHVPHSHPPQAAAAAAAMPLINPGIQKICAATSNPKVCVRSLGGPYVEKGLTRVDPTWALVQQAHAGINATERAIVKAKKALYDPSVNAECVQVCLDCYDSVMDSWRDALTSLQLGNGFDVANQLSAVSAMTSSCEDAFSGDDPTVVVISPLTKVDRLILKMASNALAIQEMIFPRSN</sequence>
<dbReference type="PANTHER" id="PTHR36710">
    <property type="entry name" value="PECTINESTERASE INHIBITOR-LIKE"/>
    <property type="match status" value="1"/>
</dbReference>
<keyword evidence="4" id="KW-1133">Transmembrane helix</keyword>
<evidence type="ECO:0000259" key="5">
    <source>
        <dbReference type="SMART" id="SM00856"/>
    </source>
</evidence>
<dbReference type="Proteomes" id="UP000626092">
    <property type="component" value="Unassembled WGS sequence"/>
</dbReference>
<keyword evidence="4" id="KW-0812">Transmembrane</keyword>
<dbReference type="SUPFAM" id="SSF101148">
    <property type="entry name" value="Plant invertase/pectin methylesterase inhibitor"/>
    <property type="match status" value="1"/>
</dbReference>
<dbReference type="GO" id="GO:0004857">
    <property type="term" value="F:enzyme inhibitor activity"/>
    <property type="evidence" value="ECO:0007669"/>
    <property type="project" value="InterPro"/>
</dbReference>
<keyword evidence="7" id="KW-1185">Reference proteome</keyword>
<dbReference type="NCBIfam" id="TIGR01614">
    <property type="entry name" value="PME_inhib"/>
    <property type="match status" value="1"/>
</dbReference>
<gene>
    <name evidence="6" type="ORF">RHSIM_Rhsim01G0293400</name>
</gene>
<feature type="transmembrane region" description="Helical" evidence="4">
    <location>
        <begin position="12"/>
        <end position="29"/>
    </location>
</feature>
<dbReference type="OrthoDB" id="770764at2759"/>
<protein>
    <recommendedName>
        <fullName evidence="5">Pectinesterase inhibitor domain-containing protein</fullName>
    </recommendedName>
</protein>
<evidence type="ECO:0000256" key="4">
    <source>
        <dbReference type="SAM" id="Phobius"/>
    </source>
</evidence>
<evidence type="ECO:0000313" key="7">
    <source>
        <dbReference type="Proteomes" id="UP000626092"/>
    </source>
</evidence>
<dbReference type="InterPro" id="IPR035513">
    <property type="entry name" value="Invertase/methylesterase_inhib"/>
</dbReference>